<dbReference type="Pfam" id="PF05648">
    <property type="entry name" value="PEX11"/>
    <property type="match status" value="2"/>
</dbReference>
<gene>
    <name evidence="4" type="ORF">BBO_06955</name>
</gene>
<keyword evidence="1" id="KW-0472">Membrane</keyword>
<comment type="caution">
    <text evidence="4">The sequence shown here is derived from an EMBL/GenBank/DDBJ whole genome shotgun (WGS) entry which is preliminary data.</text>
</comment>
<dbReference type="InterPro" id="IPR008733">
    <property type="entry name" value="PEX11"/>
</dbReference>
<dbReference type="EMBL" id="AZHA01000025">
    <property type="protein sequence ID" value="OAA38708.1"/>
    <property type="molecule type" value="Genomic_DNA"/>
</dbReference>
<evidence type="ECO:0000256" key="2">
    <source>
        <dbReference type="ARBA" id="ARBA00023140"/>
    </source>
</evidence>
<keyword evidence="2" id="KW-0576">Peroxisome</keyword>
<dbReference type="GO" id="GO:0016559">
    <property type="term" value="P:peroxisome fission"/>
    <property type="evidence" value="ECO:0007669"/>
    <property type="project" value="InterPro"/>
</dbReference>
<organism evidence="4 5">
    <name type="scientific">Beauveria brongniartii RCEF 3172</name>
    <dbReference type="NCBI Taxonomy" id="1081107"/>
    <lineage>
        <taxon>Eukaryota</taxon>
        <taxon>Fungi</taxon>
        <taxon>Dikarya</taxon>
        <taxon>Ascomycota</taxon>
        <taxon>Pezizomycotina</taxon>
        <taxon>Sordariomycetes</taxon>
        <taxon>Hypocreomycetidae</taxon>
        <taxon>Hypocreales</taxon>
        <taxon>Cordycipitaceae</taxon>
        <taxon>Beauveria</taxon>
        <taxon>Beauveria brongniartii</taxon>
    </lineage>
</organism>
<protein>
    <submittedName>
        <fullName evidence="4">PEX11 domain protein</fullName>
    </submittedName>
</protein>
<name>A0A162J2X1_9HYPO</name>
<dbReference type="Proteomes" id="UP000076863">
    <property type="component" value="Unassembled WGS sequence"/>
</dbReference>
<dbReference type="OrthoDB" id="3636394at2759"/>
<evidence type="ECO:0000256" key="1">
    <source>
        <dbReference type="ARBA" id="ARBA00023136"/>
    </source>
</evidence>
<keyword evidence="5" id="KW-1185">Reference proteome</keyword>
<proteinExistence type="predicted"/>
<dbReference type="AlphaFoldDB" id="A0A162J2X1"/>
<evidence type="ECO:0000313" key="5">
    <source>
        <dbReference type="Proteomes" id="UP000076863"/>
    </source>
</evidence>
<comment type="subcellular location">
    <subcellularLocation>
        <location evidence="3">Peroxisome membrane</location>
    </subcellularLocation>
</comment>
<accession>A0A162J2X1</accession>
<dbReference type="GO" id="GO:0005778">
    <property type="term" value="C:peroxisomal membrane"/>
    <property type="evidence" value="ECO:0007669"/>
    <property type="project" value="UniProtKB-SubCell"/>
</dbReference>
<sequence length="276" mass="30806">MAKKPKSKVTAQTTTSTAVLTATLAAPPSRPLLAQSCRFLGTTAGLDLTLRFFHGLVIIAAKAADEAVATRSFTAASQLNLARRYLRFFVLLDCIQNVLDTISKDYASLAYKTLDLMEWSCLLLYFALENLTMVRTLSHPLPTPLSHPPFSNLCNPDLLQHPSQLHDMQIHVVPWYAPVLVEANKFWFYAITASILRTIAQRIGLFHSTRNPPSSKRKQQLPPPPPPWRRLVVDALDLTLPASFVGWVVMDDVTIGCLMTLSTILVWRDVWGKAQQ</sequence>
<evidence type="ECO:0000313" key="4">
    <source>
        <dbReference type="EMBL" id="OAA38708.1"/>
    </source>
</evidence>
<reference evidence="4 5" key="1">
    <citation type="journal article" date="2016" name="Genome Biol. Evol.">
        <title>Divergent and convergent evolution of fungal pathogenicity.</title>
        <authorList>
            <person name="Shang Y."/>
            <person name="Xiao G."/>
            <person name="Zheng P."/>
            <person name="Cen K."/>
            <person name="Zhan S."/>
            <person name="Wang C."/>
        </authorList>
    </citation>
    <scope>NUCLEOTIDE SEQUENCE [LARGE SCALE GENOMIC DNA]</scope>
    <source>
        <strain evidence="4 5">RCEF 3172</strain>
    </source>
</reference>
<evidence type="ECO:0000256" key="3">
    <source>
        <dbReference type="ARBA" id="ARBA00046271"/>
    </source>
</evidence>